<organism evidence="5 6">
    <name type="scientific">Lentisphaera araneosa HTCC2155</name>
    <dbReference type="NCBI Taxonomy" id="313628"/>
    <lineage>
        <taxon>Bacteria</taxon>
        <taxon>Pseudomonadati</taxon>
        <taxon>Lentisphaerota</taxon>
        <taxon>Lentisphaeria</taxon>
        <taxon>Lentisphaerales</taxon>
        <taxon>Lentisphaeraceae</taxon>
        <taxon>Lentisphaera</taxon>
    </lineage>
</organism>
<dbReference type="PANTHER" id="PTHR43761:SF1">
    <property type="entry name" value="D-ISOMER SPECIFIC 2-HYDROXYACID DEHYDROGENASE CATALYTIC DOMAIN-CONTAINING PROTEIN-RELATED"/>
    <property type="match status" value="1"/>
</dbReference>
<dbReference type="Gene3D" id="3.40.50.720">
    <property type="entry name" value="NAD(P)-binding Rossmann-like Domain"/>
    <property type="match status" value="2"/>
</dbReference>
<evidence type="ECO:0000313" key="6">
    <source>
        <dbReference type="Proteomes" id="UP000004947"/>
    </source>
</evidence>
<comment type="caution">
    <text evidence="5">The sequence shown here is derived from an EMBL/GenBank/DDBJ whole genome shotgun (WGS) entry which is preliminary data.</text>
</comment>
<proteinExistence type="inferred from homology"/>
<comment type="similarity">
    <text evidence="1">Belongs to the D-isomer specific 2-hydroxyacid dehydrogenase family.</text>
</comment>
<evidence type="ECO:0000256" key="2">
    <source>
        <dbReference type="ARBA" id="ARBA00023002"/>
    </source>
</evidence>
<name>A6DPV2_9BACT</name>
<dbReference type="AlphaFoldDB" id="A6DPV2"/>
<dbReference type="InterPro" id="IPR006140">
    <property type="entry name" value="D-isomer_DH_NAD-bd"/>
</dbReference>
<protein>
    <submittedName>
        <fullName evidence="5">Putative 2-hydroxyacid-family dehydrogenase</fullName>
    </submittedName>
</protein>
<accession>A6DPV2</accession>
<dbReference type="InterPro" id="IPR036291">
    <property type="entry name" value="NAD(P)-bd_dom_sf"/>
</dbReference>
<keyword evidence="2" id="KW-0560">Oxidoreductase</keyword>
<dbReference type="GO" id="GO:0051287">
    <property type="term" value="F:NAD binding"/>
    <property type="evidence" value="ECO:0007669"/>
    <property type="project" value="InterPro"/>
</dbReference>
<dbReference type="eggNOG" id="COG0111">
    <property type="taxonomic scope" value="Bacteria"/>
</dbReference>
<evidence type="ECO:0000256" key="1">
    <source>
        <dbReference type="ARBA" id="ARBA00005854"/>
    </source>
</evidence>
<dbReference type="PANTHER" id="PTHR43761">
    <property type="entry name" value="D-ISOMER SPECIFIC 2-HYDROXYACID DEHYDROGENASE FAMILY PROTEIN (AFU_ORTHOLOGUE AFUA_1G13630)"/>
    <property type="match status" value="1"/>
</dbReference>
<evidence type="ECO:0000259" key="4">
    <source>
        <dbReference type="Pfam" id="PF02826"/>
    </source>
</evidence>
<dbReference type="EMBL" id="ABCK01000017">
    <property type="protein sequence ID" value="EDM26397.1"/>
    <property type="molecule type" value="Genomic_DNA"/>
</dbReference>
<dbReference type="GO" id="GO:0016491">
    <property type="term" value="F:oxidoreductase activity"/>
    <property type="evidence" value="ECO:0007669"/>
    <property type="project" value="UniProtKB-KW"/>
</dbReference>
<dbReference type="InterPro" id="IPR050418">
    <property type="entry name" value="D-iso_2-hydroxyacid_DH_PdxB"/>
</dbReference>
<feature type="domain" description="D-isomer specific 2-hydroxyacid dehydrogenase NAD-binding" evidence="4">
    <location>
        <begin position="2"/>
        <end position="130"/>
    </location>
</feature>
<dbReference type="SUPFAM" id="SSF51735">
    <property type="entry name" value="NAD(P)-binding Rossmann-fold domains"/>
    <property type="match status" value="1"/>
</dbReference>
<dbReference type="STRING" id="313628.LNTAR_20037"/>
<reference evidence="5 6" key="1">
    <citation type="journal article" date="2010" name="J. Bacteriol.">
        <title>Genome sequence of Lentisphaera araneosa HTCC2155T, the type species of the order Lentisphaerales in the phylum Lentisphaerae.</title>
        <authorList>
            <person name="Thrash J.C."/>
            <person name="Cho J.C."/>
            <person name="Vergin K.L."/>
            <person name="Morris R.M."/>
            <person name="Giovannoni S.J."/>
        </authorList>
    </citation>
    <scope>NUCLEOTIDE SEQUENCE [LARGE SCALE GENOMIC DNA]</scope>
    <source>
        <strain evidence="5 6">HTCC2155</strain>
    </source>
</reference>
<evidence type="ECO:0000313" key="5">
    <source>
        <dbReference type="EMBL" id="EDM26397.1"/>
    </source>
</evidence>
<sequence length="170" mass="19312">MIKLLKPFNLKIIACCNYHDNSTEEAKKLGIDEFVTLEQAFSRAYVVSNHLADKENNKKIISKFLFNSMRQGATFINTGRGAQVNEDDMVDVFETRKDLTALLDVQYPEPPALGNPLYTLENIHMTSHIAGSANDEVRRLADFVIADFQRWSREEALLYSVEPASLAWRA</sequence>
<keyword evidence="3" id="KW-0520">NAD</keyword>
<gene>
    <name evidence="5" type="ORF">LNTAR_20037</name>
</gene>
<dbReference type="Pfam" id="PF02826">
    <property type="entry name" value="2-Hacid_dh_C"/>
    <property type="match status" value="1"/>
</dbReference>
<evidence type="ECO:0000256" key="3">
    <source>
        <dbReference type="ARBA" id="ARBA00023027"/>
    </source>
</evidence>
<keyword evidence="6" id="KW-1185">Reference proteome</keyword>
<dbReference type="Proteomes" id="UP000004947">
    <property type="component" value="Unassembled WGS sequence"/>
</dbReference>